<dbReference type="InterPro" id="IPR050366">
    <property type="entry name" value="BP-dependent_transpt_permease"/>
</dbReference>
<dbReference type="Gene3D" id="1.10.3720.10">
    <property type="entry name" value="MetI-like"/>
    <property type="match status" value="1"/>
</dbReference>
<evidence type="ECO:0000256" key="7">
    <source>
        <dbReference type="RuleBase" id="RU363032"/>
    </source>
</evidence>
<dbReference type="EMBL" id="JAFBEC010000005">
    <property type="protein sequence ID" value="MBM7632877.1"/>
    <property type="molecule type" value="Genomic_DNA"/>
</dbReference>
<feature type="transmembrane region" description="Helical" evidence="7">
    <location>
        <begin position="78"/>
        <end position="99"/>
    </location>
</feature>
<organism evidence="9 10">
    <name type="scientific">Geomicrobium sediminis</name>
    <dbReference type="NCBI Taxonomy" id="1347788"/>
    <lineage>
        <taxon>Bacteria</taxon>
        <taxon>Bacillati</taxon>
        <taxon>Bacillota</taxon>
        <taxon>Bacilli</taxon>
        <taxon>Bacillales</taxon>
        <taxon>Geomicrobium</taxon>
    </lineage>
</organism>
<feature type="transmembrane region" description="Helical" evidence="7">
    <location>
        <begin position="111"/>
        <end position="133"/>
    </location>
</feature>
<dbReference type="SUPFAM" id="SSF161098">
    <property type="entry name" value="MetI-like"/>
    <property type="match status" value="1"/>
</dbReference>
<reference evidence="9 10" key="1">
    <citation type="submission" date="2021-01" db="EMBL/GenBank/DDBJ databases">
        <title>Genomic Encyclopedia of Type Strains, Phase IV (KMG-IV): sequencing the most valuable type-strain genomes for metagenomic binning, comparative biology and taxonomic classification.</title>
        <authorList>
            <person name="Goeker M."/>
        </authorList>
    </citation>
    <scope>NUCLEOTIDE SEQUENCE [LARGE SCALE GENOMIC DNA]</scope>
    <source>
        <strain evidence="9 10">DSM 25540</strain>
    </source>
</reference>
<name>A0ABS2PC63_9BACL</name>
<dbReference type="Pfam" id="PF00528">
    <property type="entry name" value="BPD_transp_1"/>
    <property type="match status" value="1"/>
</dbReference>
<keyword evidence="2 7" id="KW-0813">Transport</keyword>
<evidence type="ECO:0000256" key="5">
    <source>
        <dbReference type="ARBA" id="ARBA00022989"/>
    </source>
</evidence>
<dbReference type="CDD" id="cd06261">
    <property type="entry name" value="TM_PBP2"/>
    <property type="match status" value="1"/>
</dbReference>
<keyword evidence="6 7" id="KW-0472">Membrane</keyword>
<dbReference type="InterPro" id="IPR025966">
    <property type="entry name" value="OppC_N"/>
</dbReference>
<evidence type="ECO:0000256" key="4">
    <source>
        <dbReference type="ARBA" id="ARBA00022692"/>
    </source>
</evidence>
<dbReference type="PANTHER" id="PTHR43386">
    <property type="entry name" value="OLIGOPEPTIDE TRANSPORT SYSTEM PERMEASE PROTEIN APPC"/>
    <property type="match status" value="1"/>
</dbReference>
<evidence type="ECO:0000256" key="3">
    <source>
        <dbReference type="ARBA" id="ARBA00022475"/>
    </source>
</evidence>
<feature type="transmembrane region" description="Helical" evidence="7">
    <location>
        <begin position="15"/>
        <end position="37"/>
    </location>
</feature>
<dbReference type="InterPro" id="IPR000515">
    <property type="entry name" value="MetI-like"/>
</dbReference>
<dbReference type="PROSITE" id="PS50928">
    <property type="entry name" value="ABC_TM1"/>
    <property type="match status" value="1"/>
</dbReference>
<dbReference type="Pfam" id="PF12911">
    <property type="entry name" value="OppC_N"/>
    <property type="match status" value="1"/>
</dbReference>
<feature type="domain" description="ABC transmembrane type-1" evidence="8">
    <location>
        <begin position="76"/>
        <end position="265"/>
    </location>
</feature>
<dbReference type="InterPro" id="IPR035906">
    <property type="entry name" value="MetI-like_sf"/>
</dbReference>
<evidence type="ECO:0000313" key="9">
    <source>
        <dbReference type="EMBL" id="MBM7632877.1"/>
    </source>
</evidence>
<proteinExistence type="inferred from homology"/>
<dbReference type="PANTHER" id="PTHR43386:SF25">
    <property type="entry name" value="PEPTIDE ABC TRANSPORTER PERMEASE PROTEIN"/>
    <property type="match status" value="1"/>
</dbReference>
<evidence type="ECO:0000256" key="6">
    <source>
        <dbReference type="ARBA" id="ARBA00023136"/>
    </source>
</evidence>
<accession>A0ABS2PC63</accession>
<feature type="transmembrane region" description="Helical" evidence="7">
    <location>
        <begin position="243"/>
        <end position="264"/>
    </location>
</feature>
<dbReference type="RefSeq" id="WP_338028782.1">
    <property type="nucleotide sequence ID" value="NZ_JAFBEC010000005.1"/>
</dbReference>
<keyword evidence="4 7" id="KW-0812">Transmembrane</keyword>
<evidence type="ECO:0000313" key="10">
    <source>
        <dbReference type="Proteomes" id="UP000741863"/>
    </source>
</evidence>
<comment type="similarity">
    <text evidence="7">Belongs to the binding-protein-dependent transport system permease family.</text>
</comment>
<evidence type="ECO:0000256" key="2">
    <source>
        <dbReference type="ARBA" id="ARBA00022448"/>
    </source>
</evidence>
<keyword evidence="5 7" id="KW-1133">Transmembrane helix</keyword>
<comment type="caution">
    <text evidence="9">The sequence shown here is derived from an EMBL/GenBank/DDBJ whole genome shotgun (WGS) entry which is preliminary data.</text>
</comment>
<dbReference type="Proteomes" id="UP000741863">
    <property type="component" value="Unassembled WGS sequence"/>
</dbReference>
<evidence type="ECO:0000259" key="8">
    <source>
        <dbReference type="PROSITE" id="PS50928"/>
    </source>
</evidence>
<comment type="subcellular location">
    <subcellularLocation>
        <location evidence="1 7">Cell membrane</location>
        <topology evidence="1 7">Multi-pass membrane protein</topology>
    </subcellularLocation>
</comment>
<keyword evidence="3" id="KW-1003">Cell membrane</keyword>
<protein>
    <submittedName>
        <fullName evidence="9">Peptide/nickel transport system permease protein</fullName>
    </submittedName>
</protein>
<gene>
    <name evidence="9" type="ORF">JOD17_001971</name>
</gene>
<evidence type="ECO:0000256" key="1">
    <source>
        <dbReference type="ARBA" id="ARBA00004651"/>
    </source>
</evidence>
<keyword evidence="10" id="KW-1185">Reference proteome</keyword>
<sequence length="279" mass="30055">MTGKEMLRRFMRQRAAFISGIFVVLLIVVALFAPWLAPYPPDLPNYDRVMAGPSLAHWLGTDELGRDVLSRLMYGAQAGIQAALIAIIIPLVIGVPLGILSGYLGGVFDEVFMRIVDGILAIPAILLALGITAALGVNLWNAMIAIGIVFTPQFARLARSQTLQIRSEAYVYAAKVSGAGAFWTMGRHIIPNISPPIIVQSSFNMSFAILVEASLSFLGLGAQSPQISWGGMIQQAYSLMYMNPWLILAPGVAIMLTMLAGNIMGDGLRVALDPKLKKV</sequence>